<dbReference type="Gene3D" id="1.10.10.60">
    <property type="entry name" value="Homeodomain-like"/>
    <property type="match status" value="1"/>
</dbReference>
<sequence length="197" mass="21463">MKDSVLTMVSGAQSAGWTDERVETLKKLWMEGLSASQIAGELGEGVTRNAVIGKVHRLKLSARAKPTNSTPRARPAARPAPRRVASPSAGMSGMGGAAAKARPQMAASRPQSIGATALAHDPEMEQQLYVAPAAAELFIPEDKRLSLLQLNEHTCKWPIGDPLSKDFYFCGQHSLETGPYCEFHSRRAYHQVDKKRR</sequence>
<keyword evidence="3" id="KW-1185">Reference proteome</keyword>
<protein>
    <submittedName>
        <fullName evidence="2">GcrA cell cycle regulator</fullName>
    </submittedName>
</protein>
<reference evidence="2 3" key="1">
    <citation type="submission" date="2021-01" db="EMBL/GenBank/DDBJ databases">
        <title>Genome seq and assembly of Devosia sp. G19.</title>
        <authorList>
            <person name="Chhetri G."/>
        </authorList>
    </citation>
    <scope>NUCLEOTIDE SEQUENCE [LARGE SCALE GENOMIC DNA]</scope>
    <source>
        <strain evidence="2 3">G19</strain>
    </source>
</reference>
<dbReference type="Proteomes" id="UP000595460">
    <property type="component" value="Chromosome"/>
</dbReference>
<evidence type="ECO:0000313" key="3">
    <source>
        <dbReference type="Proteomes" id="UP000595460"/>
    </source>
</evidence>
<organism evidence="2 3">
    <name type="scientific">Devosia oryziradicis</name>
    <dbReference type="NCBI Taxonomy" id="2801335"/>
    <lineage>
        <taxon>Bacteria</taxon>
        <taxon>Pseudomonadati</taxon>
        <taxon>Pseudomonadota</taxon>
        <taxon>Alphaproteobacteria</taxon>
        <taxon>Hyphomicrobiales</taxon>
        <taxon>Devosiaceae</taxon>
        <taxon>Devosia</taxon>
    </lineage>
</organism>
<dbReference type="EMBL" id="CP068047">
    <property type="protein sequence ID" value="QQR36025.1"/>
    <property type="molecule type" value="Genomic_DNA"/>
</dbReference>
<name>A0ABX7C048_9HYPH</name>
<feature type="region of interest" description="Disordered" evidence="1">
    <location>
        <begin position="63"/>
        <end position="96"/>
    </location>
</feature>
<feature type="compositionally biased region" description="Low complexity" evidence="1">
    <location>
        <begin position="71"/>
        <end position="91"/>
    </location>
</feature>
<gene>
    <name evidence="2" type="ORF">JI749_17115</name>
</gene>
<dbReference type="Pfam" id="PF07750">
    <property type="entry name" value="GcrA"/>
    <property type="match status" value="1"/>
</dbReference>
<evidence type="ECO:0000313" key="2">
    <source>
        <dbReference type="EMBL" id="QQR36025.1"/>
    </source>
</evidence>
<dbReference type="InterPro" id="IPR011681">
    <property type="entry name" value="GcrA"/>
</dbReference>
<accession>A0ABX7C048</accession>
<proteinExistence type="predicted"/>
<evidence type="ECO:0000256" key="1">
    <source>
        <dbReference type="SAM" id="MobiDB-lite"/>
    </source>
</evidence>